<dbReference type="AlphaFoldDB" id="A0AA41S9B8"/>
<dbReference type="Gene3D" id="1.20.930.10">
    <property type="entry name" value="Conserved domain common to transcription factors TFIIS, elongin A, CRSP70"/>
    <property type="match status" value="1"/>
</dbReference>
<keyword evidence="1" id="KW-0539">Nucleus</keyword>
<dbReference type="PANTHER" id="PTHR47350">
    <property type="entry name" value="PROTEIN IWS1 HOMOLOG 1"/>
    <property type="match status" value="1"/>
</dbReference>
<dbReference type="PANTHER" id="PTHR47350:SF4">
    <property type="entry name" value="PROTEIN IWS1 HOMOLOG 1"/>
    <property type="match status" value="1"/>
</dbReference>
<dbReference type="Proteomes" id="UP001177140">
    <property type="component" value="Unassembled WGS sequence"/>
</dbReference>
<accession>A0AA41S9B8</accession>
<comment type="caution">
    <text evidence="3">The sequence shown here is derived from an EMBL/GenBank/DDBJ whole genome shotgun (WGS) entry which is preliminary data.</text>
</comment>
<dbReference type="InterPro" id="IPR044204">
    <property type="entry name" value="IWS1/2"/>
</dbReference>
<dbReference type="InterPro" id="IPR035441">
    <property type="entry name" value="TFIIS/LEDGF_dom_sf"/>
</dbReference>
<keyword evidence="4" id="KW-1185">Reference proteome</keyword>
<dbReference type="InterPro" id="IPR017923">
    <property type="entry name" value="TFIIS_N"/>
</dbReference>
<sequence length="171" mass="19867">MFLSRTDEETAGNKKLAKDLVDKWSRPIFNKSTRFEDTRKYLEDDDRALYKRQPTKKIANKAVTLNSRDIDLDEFIPEKRYGDSSSGQYVSRPEAAPLDFVVRPESKIDPEEIRARAKLNVQDKKSHRVKIEKQLKKSKAPKKKVLQASRLSAEGRNMFSVFSLFLLELNF</sequence>
<evidence type="ECO:0000313" key="3">
    <source>
        <dbReference type="EMBL" id="MCL7030750.1"/>
    </source>
</evidence>
<proteinExistence type="predicted"/>
<name>A0AA41S9B8_PAPNU</name>
<protein>
    <recommendedName>
        <fullName evidence="2">TFIIS N-terminal domain-containing protein</fullName>
    </recommendedName>
</protein>
<organism evidence="3 4">
    <name type="scientific">Papaver nudicaule</name>
    <name type="common">Iceland poppy</name>
    <dbReference type="NCBI Taxonomy" id="74823"/>
    <lineage>
        <taxon>Eukaryota</taxon>
        <taxon>Viridiplantae</taxon>
        <taxon>Streptophyta</taxon>
        <taxon>Embryophyta</taxon>
        <taxon>Tracheophyta</taxon>
        <taxon>Spermatophyta</taxon>
        <taxon>Magnoliopsida</taxon>
        <taxon>Ranunculales</taxon>
        <taxon>Papaveraceae</taxon>
        <taxon>Papaveroideae</taxon>
        <taxon>Papaver</taxon>
    </lineage>
</organism>
<dbReference type="Pfam" id="PF08711">
    <property type="entry name" value="Med26"/>
    <property type="match status" value="1"/>
</dbReference>
<feature type="domain" description="TFIIS N-terminal" evidence="2">
    <location>
        <begin position="1"/>
        <end position="31"/>
    </location>
</feature>
<evidence type="ECO:0000313" key="4">
    <source>
        <dbReference type="Proteomes" id="UP001177140"/>
    </source>
</evidence>
<dbReference type="EMBL" id="JAJJMA010104986">
    <property type="protein sequence ID" value="MCL7030750.1"/>
    <property type="molecule type" value="Genomic_DNA"/>
</dbReference>
<gene>
    <name evidence="3" type="ORF">MKW94_006396</name>
</gene>
<comment type="subcellular location">
    <subcellularLocation>
        <location evidence="1">Nucleus</location>
    </subcellularLocation>
</comment>
<dbReference type="GO" id="GO:0009742">
    <property type="term" value="P:brassinosteroid mediated signaling pathway"/>
    <property type="evidence" value="ECO:0007669"/>
    <property type="project" value="InterPro"/>
</dbReference>
<dbReference type="GO" id="GO:0005634">
    <property type="term" value="C:nucleus"/>
    <property type="evidence" value="ECO:0007669"/>
    <property type="project" value="UniProtKB-SubCell"/>
</dbReference>
<evidence type="ECO:0000259" key="2">
    <source>
        <dbReference type="PROSITE" id="PS51319"/>
    </source>
</evidence>
<dbReference type="PROSITE" id="PS51319">
    <property type="entry name" value="TFIIS_N"/>
    <property type="match status" value="1"/>
</dbReference>
<reference evidence="3" key="1">
    <citation type="submission" date="2022-03" db="EMBL/GenBank/DDBJ databases">
        <title>A functionally conserved STORR gene fusion in Papaver species that diverged 16.8 million years ago.</title>
        <authorList>
            <person name="Catania T."/>
        </authorList>
    </citation>
    <scope>NUCLEOTIDE SEQUENCE</scope>
    <source>
        <strain evidence="3">S-191538</strain>
    </source>
</reference>
<dbReference type="GO" id="GO:0032784">
    <property type="term" value="P:regulation of DNA-templated transcription elongation"/>
    <property type="evidence" value="ECO:0007669"/>
    <property type="project" value="InterPro"/>
</dbReference>
<evidence type="ECO:0000256" key="1">
    <source>
        <dbReference type="PROSITE-ProRule" id="PRU00649"/>
    </source>
</evidence>